<name>A0A9P4V5U1_9PLEO</name>
<protein>
    <submittedName>
        <fullName evidence="2">Uncharacterized protein</fullName>
    </submittedName>
</protein>
<evidence type="ECO:0000313" key="2">
    <source>
        <dbReference type="EMBL" id="KAF2741027.1"/>
    </source>
</evidence>
<feature type="compositionally biased region" description="Polar residues" evidence="1">
    <location>
        <begin position="1"/>
        <end position="19"/>
    </location>
</feature>
<reference evidence="2" key="1">
    <citation type="journal article" date="2020" name="Stud. Mycol.">
        <title>101 Dothideomycetes genomes: a test case for predicting lifestyles and emergence of pathogens.</title>
        <authorList>
            <person name="Haridas S."/>
            <person name="Albert R."/>
            <person name="Binder M."/>
            <person name="Bloem J."/>
            <person name="Labutti K."/>
            <person name="Salamov A."/>
            <person name="Andreopoulos B."/>
            <person name="Baker S."/>
            <person name="Barry K."/>
            <person name="Bills G."/>
            <person name="Bluhm B."/>
            <person name="Cannon C."/>
            <person name="Castanera R."/>
            <person name="Culley D."/>
            <person name="Daum C."/>
            <person name="Ezra D."/>
            <person name="Gonzalez J."/>
            <person name="Henrissat B."/>
            <person name="Kuo A."/>
            <person name="Liang C."/>
            <person name="Lipzen A."/>
            <person name="Lutzoni F."/>
            <person name="Magnuson J."/>
            <person name="Mondo S."/>
            <person name="Nolan M."/>
            <person name="Ohm R."/>
            <person name="Pangilinan J."/>
            <person name="Park H.-J."/>
            <person name="Ramirez L."/>
            <person name="Alfaro M."/>
            <person name="Sun H."/>
            <person name="Tritt A."/>
            <person name="Yoshinaga Y."/>
            <person name="Zwiers L.-H."/>
            <person name="Turgeon B."/>
            <person name="Goodwin S."/>
            <person name="Spatafora J."/>
            <person name="Crous P."/>
            <person name="Grigoriev I."/>
        </authorList>
    </citation>
    <scope>NUCLEOTIDE SEQUENCE</scope>
    <source>
        <strain evidence="2">CBS 125425</strain>
    </source>
</reference>
<gene>
    <name evidence="2" type="ORF">EJ04DRAFT_507461</name>
</gene>
<dbReference type="Proteomes" id="UP000799444">
    <property type="component" value="Unassembled WGS sequence"/>
</dbReference>
<feature type="compositionally biased region" description="Gly residues" evidence="1">
    <location>
        <begin position="20"/>
        <end position="32"/>
    </location>
</feature>
<dbReference type="EMBL" id="ML996098">
    <property type="protein sequence ID" value="KAF2741027.1"/>
    <property type="molecule type" value="Genomic_DNA"/>
</dbReference>
<sequence>MSQSASGNTGRSANQQNVPGGSGSNPGTGAAGGPYNRYPCRNYYVPGHPQNEFYYGSDTLCWNCNAQPPAAPPAGR</sequence>
<evidence type="ECO:0000256" key="1">
    <source>
        <dbReference type="SAM" id="MobiDB-lite"/>
    </source>
</evidence>
<comment type="caution">
    <text evidence="2">The sequence shown here is derived from an EMBL/GenBank/DDBJ whole genome shotgun (WGS) entry which is preliminary data.</text>
</comment>
<proteinExistence type="predicted"/>
<dbReference type="AlphaFoldDB" id="A0A9P4V5U1"/>
<evidence type="ECO:0000313" key="3">
    <source>
        <dbReference type="Proteomes" id="UP000799444"/>
    </source>
</evidence>
<feature type="region of interest" description="Disordered" evidence="1">
    <location>
        <begin position="1"/>
        <end position="32"/>
    </location>
</feature>
<organism evidence="2 3">
    <name type="scientific">Polyplosphaeria fusca</name>
    <dbReference type="NCBI Taxonomy" id="682080"/>
    <lineage>
        <taxon>Eukaryota</taxon>
        <taxon>Fungi</taxon>
        <taxon>Dikarya</taxon>
        <taxon>Ascomycota</taxon>
        <taxon>Pezizomycotina</taxon>
        <taxon>Dothideomycetes</taxon>
        <taxon>Pleosporomycetidae</taxon>
        <taxon>Pleosporales</taxon>
        <taxon>Tetraplosphaeriaceae</taxon>
        <taxon>Polyplosphaeria</taxon>
    </lineage>
</organism>
<accession>A0A9P4V5U1</accession>
<keyword evidence="3" id="KW-1185">Reference proteome</keyword>